<feature type="transmembrane region" description="Helical" evidence="9">
    <location>
        <begin position="172"/>
        <end position="191"/>
    </location>
</feature>
<keyword evidence="3" id="KW-1003">Cell membrane</keyword>
<dbReference type="SUPFAM" id="SSF103473">
    <property type="entry name" value="MFS general substrate transporter"/>
    <property type="match status" value="2"/>
</dbReference>
<gene>
    <name evidence="11" type="ORF">SAMN04490357_7102</name>
</gene>
<feature type="transmembrane region" description="Helical" evidence="9">
    <location>
        <begin position="55"/>
        <end position="72"/>
    </location>
</feature>
<evidence type="ECO:0000256" key="3">
    <source>
        <dbReference type="ARBA" id="ARBA00022475"/>
    </source>
</evidence>
<evidence type="ECO:0000256" key="1">
    <source>
        <dbReference type="ARBA" id="ARBA00004651"/>
    </source>
</evidence>
<dbReference type="AlphaFoldDB" id="A0A1H5GIC5"/>
<dbReference type="InterPro" id="IPR036259">
    <property type="entry name" value="MFS_trans_sf"/>
</dbReference>
<feature type="transmembrane region" description="Helical" evidence="9">
    <location>
        <begin position="336"/>
        <end position="360"/>
    </location>
</feature>
<dbReference type="Pfam" id="PF07690">
    <property type="entry name" value="MFS_1"/>
    <property type="match status" value="2"/>
</dbReference>
<name>A0A1H5GIC5_9ACTN</name>
<dbReference type="InterPro" id="IPR011701">
    <property type="entry name" value="MFS"/>
</dbReference>
<accession>A0A1H5GIC5</accession>
<feature type="transmembrane region" description="Helical" evidence="9">
    <location>
        <begin position="440"/>
        <end position="460"/>
    </location>
</feature>
<evidence type="ECO:0000256" key="8">
    <source>
        <dbReference type="SAM" id="MobiDB-lite"/>
    </source>
</evidence>
<feature type="transmembrane region" description="Helical" evidence="9">
    <location>
        <begin position="84"/>
        <end position="106"/>
    </location>
</feature>
<dbReference type="RefSeq" id="WP_079172530.1">
    <property type="nucleotide sequence ID" value="NZ_FNTD01000004.1"/>
</dbReference>
<evidence type="ECO:0000256" key="2">
    <source>
        <dbReference type="ARBA" id="ARBA00022448"/>
    </source>
</evidence>
<dbReference type="PROSITE" id="PS50850">
    <property type="entry name" value="MFS"/>
    <property type="match status" value="1"/>
</dbReference>
<sequence length="527" mass="54044">MPSPSHAAPSPGRRSALTPVLLSLAMLVAVISSLGAPLIPTIAEVDGVSVADAQWSLTVTMLVGAVATPAMGRLGDGPHRRRVILVGLAVVLVGSVLAALPLSFAWLIAGRALQGAGIGLTPLAMATVRDALPAEKARPAIATLSLTSAVGVGLGYPVTGLFATYLGLHSGFWFAAVAAAAVLVACALVLPPSPARPSHRLDTPGALLLGLGLGGLLFALSQAERWGWTSPRLLIVGLVAVLLLVWWVLHELRTAHPLVDVRLVKERTVLATDLTAVLSGVGLYVMMSVVTRYVQTPPSAGYGFGATVVVTGLTLVPFSLASLVSGRVVRVLVRRVPLASLLPLGCVVSLVGTIVFVFARNSLWEMFVLMGVIGLGVGFTVSVMPALIVSAVPAHETGSATSFNQVVKYIGYSTGSALSAVVVTSAAGSSTVPPDRDYGTAGVLDCAVWILTALVAWLLVRSHRTAGRTVPAARGGQAREAAVVAAEPVQAAETDTAEPATPADQLLPGAARRTARQDVSGRPGAGR</sequence>
<dbReference type="InterPro" id="IPR020846">
    <property type="entry name" value="MFS_dom"/>
</dbReference>
<dbReference type="GO" id="GO:0005886">
    <property type="term" value="C:plasma membrane"/>
    <property type="evidence" value="ECO:0007669"/>
    <property type="project" value="UniProtKB-SubCell"/>
</dbReference>
<keyword evidence="6 9" id="KW-0472">Membrane</keyword>
<dbReference type="GO" id="GO:0046677">
    <property type="term" value="P:response to antibiotic"/>
    <property type="evidence" value="ECO:0007669"/>
    <property type="project" value="UniProtKB-KW"/>
</dbReference>
<dbReference type="GeneID" id="95516104"/>
<dbReference type="PANTHER" id="PTHR42718">
    <property type="entry name" value="MAJOR FACILITATOR SUPERFAMILY MULTIDRUG TRANSPORTER MFSC"/>
    <property type="match status" value="1"/>
</dbReference>
<feature type="compositionally biased region" description="Low complexity" evidence="8">
    <location>
        <begin position="487"/>
        <end position="504"/>
    </location>
</feature>
<feature type="domain" description="Major facilitator superfamily (MFS) profile" evidence="10">
    <location>
        <begin position="16"/>
        <end position="464"/>
    </location>
</feature>
<comment type="subcellular location">
    <subcellularLocation>
        <location evidence="1">Cell membrane</location>
        <topology evidence="1">Multi-pass membrane protein</topology>
    </subcellularLocation>
</comment>
<feature type="transmembrane region" description="Helical" evidence="9">
    <location>
        <begin position="20"/>
        <end position="43"/>
    </location>
</feature>
<proteinExistence type="predicted"/>
<feature type="region of interest" description="Disordered" evidence="8">
    <location>
        <begin position="487"/>
        <end position="527"/>
    </location>
</feature>
<keyword evidence="2" id="KW-0813">Transport</keyword>
<dbReference type="Gene3D" id="1.20.1250.20">
    <property type="entry name" value="MFS general substrate transporter like domains"/>
    <property type="match status" value="1"/>
</dbReference>
<keyword evidence="7" id="KW-0046">Antibiotic resistance</keyword>
<dbReference type="Proteomes" id="UP000182375">
    <property type="component" value="Unassembled WGS sequence"/>
</dbReference>
<evidence type="ECO:0000256" key="7">
    <source>
        <dbReference type="ARBA" id="ARBA00023251"/>
    </source>
</evidence>
<feature type="transmembrane region" description="Helical" evidence="9">
    <location>
        <begin position="302"/>
        <end position="324"/>
    </location>
</feature>
<keyword evidence="5 9" id="KW-1133">Transmembrane helix</keyword>
<evidence type="ECO:0000256" key="9">
    <source>
        <dbReference type="SAM" id="Phobius"/>
    </source>
</evidence>
<dbReference type="STRING" id="67331.SAMN04490357_7102"/>
<dbReference type="GO" id="GO:0022857">
    <property type="term" value="F:transmembrane transporter activity"/>
    <property type="evidence" value="ECO:0007669"/>
    <property type="project" value="InterPro"/>
</dbReference>
<evidence type="ECO:0000259" key="10">
    <source>
        <dbReference type="PROSITE" id="PS50850"/>
    </source>
</evidence>
<reference evidence="11 12" key="1">
    <citation type="submission" date="2016-10" db="EMBL/GenBank/DDBJ databases">
        <authorList>
            <person name="de Groot N.N."/>
        </authorList>
    </citation>
    <scope>NUCLEOTIDE SEQUENCE [LARGE SCALE GENOMIC DNA]</scope>
    <source>
        <strain evidence="11 12">DSM 40306</strain>
    </source>
</reference>
<feature type="transmembrane region" description="Helical" evidence="9">
    <location>
        <begin position="203"/>
        <end position="221"/>
    </location>
</feature>
<feature type="transmembrane region" description="Helical" evidence="9">
    <location>
        <begin position="144"/>
        <end position="166"/>
    </location>
</feature>
<keyword evidence="4 9" id="KW-0812">Transmembrane</keyword>
<dbReference type="PANTHER" id="PTHR42718:SF46">
    <property type="entry name" value="BLR6921 PROTEIN"/>
    <property type="match status" value="1"/>
</dbReference>
<protein>
    <submittedName>
        <fullName evidence="11">Predicted arabinose efflux permease, MFS family</fullName>
    </submittedName>
</protein>
<dbReference type="Gene3D" id="1.20.1720.10">
    <property type="entry name" value="Multidrug resistance protein D"/>
    <property type="match status" value="1"/>
</dbReference>
<evidence type="ECO:0000313" key="12">
    <source>
        <dbReference type="Proteomes" id="UP000182375"/>
    </source>
</evidence>
<feature type="transmembrane region" description="Helical" evidence="9">
    <location>
        <begin position="366"/>
        <end position="388"/>
    </location>
</feature>
<feature type="transmembrane region" description="Helical" evidence="9">
    <location>
        <begin position="270"/>
        <end position="290"/>
    </location>
</feature>
<feature type="transmembrane region" description="Helical" evidence="9">
    <location>
        <begin position="233"/>
        <end position="249"/>
    </location>
</feature>
<evidence type="ECO:0000256" key="6">
    <source>
        <dbReference type="ARBA" id="ARBA00023136"/>
    </source>
</evidence>
<evidence type="ECO:0000256" key="5">
    <source>
        <dbReference type="ARBA" id="ARBA00022989"/>
    </source>
</evidence>
<evidence type="ECO:0000256" key="4">
    <source>
        <dbReference type="ARBA" id="ARBA00022692"/>
    </source>
</evidence>
<evidence type="ECO:0000313" key="11">
    <source>
        <dbReference type="EMBL" id="SEE15513.1"/>
    </source>
</evidence>
<dbReference type="EMBL" id="FNTD01000004">
    <property type="protein sequence ID" value="SEE15513.1"/>
    <property type="molecule type" value="Genomic_DNA"/>
</dbReference>
<organism evidence="11 12">
    <name type="scientific">Streptomyces misionensis</name>
    <dbReference type="NCBI Taxonomy" id="67331"/>
    <lineage>
        <taxon>Bacteria</taxon>
        <taxon>Bacillati</taxon>
        <taxon>Actinomycetota</taxon>
        <taxon>Actinomycetes</taxon>
        <taxon>Kitasatosporales</taxon>
        <taxon>Streptomycetaceae</taxon>
        <taxon>Streptomyces</taxon>
    </lineage>
</organism>